<organism evidence="1 2">
    <name type="scientific">Catenulispora pinistramenti</name>
    <dbReference type="NCBI Taxonomy" id="2705254"/>
    <lineage>
        <taxon>Bacteria</taxon>
        <taxon>Bacillati</taxon>
        <taxon>Actinomycetota</taxon>
        <taxon>Actinomycetes</taxon>
        <taxon>Catenulisporales</taxon>
        <taxon>Catenulisporaceae</taxon>
        <taxon>Catenulispora</taxon>
    </lineage>
</organism>
<reference evidence="1 2" key="1">
    <citation type="submission" date="2020-02" db="EMBL/GenBank/DDBJ databases">
        <title>Acidophilic actinobacteria isolated from forest soil.</title>
        <authorList>
            <person name="Golinska P."/>
        </authorList>
    </citation>
    <scope>NUCLEOTIDE SEQUENCE [LARGE SCALE GENOMIC DNA]</scope>
    <source>
        <strain evidence="1 2">NL8</strain>
    </source>
</reference>
<dbReference type="SUPFAM" id="SSF56112">
    <property type="entry name" value="Protein kinase-like (PK-like)"/>
    <property type="match status" value="1"/>
</dbReference>
<sequence length="347" mass="37767">MEVTEILAAASALLGTELTDPVDLGGSDRSVVLRVRTAAGDTAGDTVILKAHKEQSAYAAETSGLRLTDMGPRLLAADPEHRLIVMADLGDAPNLADLLLGGDEKQARAALVEWAATYGRLAVQTVGREGDLEVPSEPWVAKSMAKLPGFLDGLGIAPPPGLESDIEAVSVLDHDRFSPGDICPDNHLLTAEGLRPIDFEGAGFHSVFLDAAYSRMPFGTCWCVFRLPKTFSMEAERAYREEVVKAYPELADDRIWRPGVRRGSVAFVVMMSVWQVPVVQEADRPMNRTRMPESSMRQVLRYRWEATAASLERARELPAVASAFRGLLAATEDWRTGDLAKYPAFSG</sequence>
<accession>A0ABS5L232</accession>
<keyword evidence="2" id="KW-1185">Reference proteome</keyword>
<evidence type="ECO:0000313" key="1">
    <source>
        <dbReference type="EMBL" id="MBS2552195.1"/>
    </source>
</evidence>
<dbReference type="Proteomes" id="UP000730482">
    <property type="component" value="Unassembled WGS sequence"/>
</dbReference>
<comment type="caution">
    <text evidence="1">The sequence shown here is derived from an EMBL/GenBank/DDBJ whole genome shotgun (WGS) entry which is preliminary data.</text>
</comment>
<evidence type="ECO:0008006" key="3">
    <source>
        <dbReference type="Google" id="ProtNLM"/>
    </source>
</evidence>
<proteinExistence type="predicted"/>
<protein>
    <recommendedName>
        <fullName evidence="3">Aminoglycoside phosphotransferase domain-containing protein</fullName>
    </recommendedName>
</protein>
<gene>
    <name evidence="1" type="ORF">KGQ19_35595</name>
</gene>
<dbReference type="RefSeq" id="WP_212017541.1">
    <property type="nucleotide sequence ID" value="NZ_JAAFYZ010000175.1"/>
</dbReference>
<dbReference type="EMBL" id="JAAFYZ010000175">
    <property type="protein sequence ID" value="MBS2552195.1"/>
    <property type="molecule type" value="Genomic_DNA"/>
</dbReference>
<evidence type="ECO:0000313" key="2">
    <source>
        <dbReference type="Proteomes" id="UP000730482"/>
    </source>
</evidence>
<name>A0ABS5L232_9ACTN</name>
<dbReference type="InterPro" id="IPR011009">
    <property type="entry name" value="Kinase-like_dom_sf"/>
</dbReference>